<comment type="caution">
    <text evidence="4">The sequence shown here is derived from an EMBL/GenBank/DDBJ whole genome shotgun (WGS) entry which is preliminary data.</text>
</comment>
<feature type="domain" description="BRCT" evidence="3">
    <location>
        <begin position="434"/>
        <end position="520"/>
    </location>
</feature>
<sequence length="860" mass="94312">MAAPHSSEDENYGIDPSVPFKGVIVCCTDIPTDQRTDIAQKVAELGGVHKYDLTPDVTHLVVGGYDTPKYRHVARERVDIKAMDAGWIIAVSELWKKDEDINLAALEKSYQLKPLETSGAEPWSEEEESPAARGSLLVCLTGFGEQRDKIAETVKQNGGRFTGDLTRRCTHLIVNKPEGKKFTAAKSWGVHTVTLDWLSQSVERGMILEEAKFDPLLPAEEQGLGAWVKTDPRRSTLGKRARSAVLNGGPDEGVRKLRKTASMKLSSQRNDLWGDILGRSASREYSFAHENPLKEEAQAQARPPAPTPTSEVPTQPGYSLQEDQGVFVNCTFFIHGFPPQRSSILEQTITTLGGNIAASLQSPAMLSEPTDPEHYRFLIVPQTSQPDTHPTVPNEHIHVITEFYIENCLHNRRFFSPNEQVLGRPFPLFPIPGFSSMIICSAAFTGIELNQVARSVTQLGGKYEEEFRQSTNVLVCKSLVSMRREKLKCALDWGVPVVSADWLWECISSAGLVPIEDFIYPEIKKRRVKRRDPFVNEEDEPGPVREAPQPRREKDAPADTEAKPTARPPKPPIGAGVDTTAFDNDAPEKSRVRQHTLESITSADFMTARTHPAESVRAADTPPPPPLSELSSAALNVSPKLPTAKINVPRTISAPAKMPDGNSKDQPIPPALDPPHPPPPSAPEPSKPSKPPNPAPGSTTTTKQTEEEQEQEKKAEKQRQLAAAAELRQGLTSALSDLIPLPPKSTSLSANHHHHQPNQSDLISRRRRQKILGRAISNASNASSAASIDAVLPRVAAAALHDDDDEEHQQGQSPPATQLEYRDPEAMETKAMLMSRMTGAAAEGGAVEMLGRTRSSTRRK</sequence>
<dbReference type="InterPro" id="IPR036420">
    <property type="entry name" value="BRCT_dom_sf"/>
</dbReference>
<protein>
    <submittedName>
        <fullName evidence="4">S-M checkpoint control protein rad4</fullName>
    </submittedName>
</protein>
<dbReference type="PANTHER" id="PTHR13561:SF20">
    <property type="entry name" value="DNA TOPOISOMERASE 2-BINDING PROTEIN 1"/>
    <property type="match status" value="1"/>
</dbReference>
<dbReference type="AlphaFoldDB" id="A0A6V8R117"/>
<dbReference type="Proteomes" id="UP000517252">
    <property type="component" value="Unassembled WGS sequence"/>
</dbReference>
<dbReference type="GO" id="GO:0033314">
    <property type="term" value="P:mitotic DNA replication checkpoint signaling"/>
    <property type="evidence" value="ECO:0007669"/>
    <property type="project" value="TreeGrafter"/>
</dbReference>
<dbReference type="SMART" id="SM00292">
    <property type="entry name" value="BRCT"/>
    <property type="match status" value="4"/>
</dbReference>
<feature type="region of interest" description="Disordered" evidence="2">
    <location>
        <begin position="295"/>
        <end position="315"/>
    </location>
</feature>
<feature type="region of interest" description="Disordered" evidence="2">
    <location>
        <begin position="534"/>
        <end position="768"/>
    </location>
</feature>
<dbReference type="InterPro" id="IPR059215">
    <property type="entry name" value="BRCT2_TopBP1-like"/>
</dbReference>
<organism evidence="4 5">
    <name type="scientific">Trichoderma asperellum</name>
    <name type="common">Filamentous fungus</name>
    <dbReference type="NCBI Taxonomy" id="101201"/>
    <lineage>
        <taxon>Eukaryota</taxon>
        <taxon>Fungi</taxon>
        <taxon>Dikarya</taxon>
        <taxon>Ascomycota</taxon>
        <taxon>Pezizomycotina</taxon>
        <taxon>Sordariomycetes</taxon>
        <taxon>Hypocreomycetidae</taxon>
        <taxon>Hypocreales</taxon>
        <taxon>Hypocreaceae</taxon>
        <taxon>Trichoderma</taxon>
    </lineage>
</organism>
<dbReference type="CDD" id="cd17731">
    <property type="entry name" value="BRCT_TopBP1_rpt2_like"/>
    <property type="match status" value="1"/>
</dbReference>
<evidence type="ECO:0000259" key="3">
    <source>
        <dbReference type="PROSITE" id="PS50172"/>
    </source>
</evidence>
<dbReference type="Gene3D" id="3.40.50.10190">
    <property type="entry name" value="BRCT domain"/>
    <property type="match status" value="4"/>
</dbReference>
<dbReference type="OrthoDB" id="251770at2759"/>
<evidence type="ECO:0000256" key="2">
    <source>
        <dbReference type="SAM" id="MobiDB-lite"/>
    </source>
</evidence>
<dbReference type="SUPFAM" id="SSF52113">
    <property type="entry name" value="BRCT domain"/>
    <property type="match status" value="4"/>
</dbReference>
<reference evidence="4 5" key="1">
    <citation type="submission" date="2020-07" db="EMBL/GenBank/DDBJ databases">
        <title>Trichoderma asperellum IC-1 whole genome shotgun sequence.</title>
        <authorList>
            <person name="Kanamasa S."/>
            <person name="Takahashi H."/>
        </authorList>
    </citation>
    <scope>NUCLEOTIDE SEQUENCE [LARGE SCALE GENOMIC DNA]</scope>
    <source>
        <strain evidence="4 5">IC-1</strain>
    </source>
</reference>
<feature type="compositionally biased region" description="Pro residues" evidence="2">
    <location>
        <begin position="667"/>
        <end position="695"/>
    </location>
</feature>
<dbReference type="Pfam" id="PF12738">
    <property type="entry name" value="PTCB-BRCT"/>
    <property type="match status" value="3"/>
</dbReference>
<feature type="domain" description="BRCT" evidence="3">
    <location>
        <begin position="15"/>
        <end position="88"/>
    </location>
</feature>
<dbReference type="CDD" id="cd18433">
    <property type="entry name" value="BRCT_Rad4_rpt3"/>
    <property type="match status" value="1"/>
</dbReference>
<evidence type="ECO:0000256" key="1">
    <source>
        <dbReference type="ARBA" id="ARBA00022737"/>
    </source>
</evidence>
<dbReference type="InterPro" id="IPR001357">
    <property type="entry name" value="BRCT_dom"/>
</dbReference>
<proteinExistence type="predicted"/>
<evidence type="ECO:0000313" key="5">
    <source>
        <dbReference type="Proteomes" id="UP000517252"/>
    </source>
</evidence>
<feature type="compositionally biased region" description="Low complexity" evidence="2">
    <location>
        <begin position="720"/>
        <end position="729"/>
    </location>
</feature>
<feature type="region of interest" description="Disordered" evidence="2">
    <location>
        <begin position="797"/>
        <end position="823"/>
    </location>
</feature>
<feature type="compositionally biased region" description="Basic and acidic residues" evidence="2">
    <location>
        <begin position="548"/>
        <end position="564"/>
    </location>
</feature>
<feature type="domain" description="BRCT" evidence="3">
    <location>
        <begin position="135"/>
        <end position="215"/>
    </location>
</feature>
<gene>
    <name evidence="4" type="ORF">TASIC1_0011006400</name>
</gene>
<accession>A0A6V8R117</accession>
<dbReference type="EMBL" id="BLZH01000011">
    <property type="protein sequence ID" value="GFP58697.1"/>
    <property type="molecule type" value="Genomic_DNA"/>
</dbReference>
<feature type="domain" description="BRCT" evidence="3">
    <location>
        <begin position="322"/>
        <end position="422"/>
    </location>
</feature>
<keyword evidence="1" id="KW-0677">Repeat</keyword>
<evidence type="ECO:0000313" key="4">
    <source>
        <dbReference type="EMBL" id="GFP58697.1"/>
    </source>
</evidence>
<dbReference type="GO" id="GO:0006270">
    <property type="term" value="P:DNA replication initiation"/>
    <property type="evidence" value="ECO:0007669"/>
    <property type="project" value="TreeGrafter"/>
</dbReference>
<dbReference type="GO" id="GO:0007095">
    <property type="term" value="P:mitotic G2 DNA damage checkpoint signaling"/>
    <property type="evidence" value="ECO:0007669"/>
    <property type="project" value="TreeGrafter"/>
</dbReference>
<name>A0A6V8R117_TRIAP</name>
<dbReference type="PANTHER" id="PTHR13561">
    <property type="entry name" value="DNA REPLICATION REGULATOR DPB11-RELATED"/>
    <property type="match status" value="1"/>
</dbReference>
<dbReference type="PROSITE" id="PS50172">
    <property type="entry name" value="BRCT"/>
    <property type="match status" value="4"/>
</dbReference>